<dbReference type="InParanoid" id="A0A1X2HIQ3"/>
<evidence type="ECO:0000256" key="1">
    <source>
        <dbReference type="SAM" id="SignalP"/>
    </source>
</evidence>
<name>A0A1X2HIQ3_SYNRA</name>
<gene>
    <name evidence="2" type="ORF">BCR43DRAFT_488404</name>
</gene>
<dbReference type="AlphaFoldDB" id="A0A1X2HIQ3"/>
<dbReference type="EMBL" id="MCGN01000003">
    <property type="protein sequence ID" value="ORY98919.1"/>
    <property type="molecule type" value="Genomic_DNA"/>
</dbReference>
<sequence>MSAFVLSFESLTLFFCLHVLWCCTYITEQENKAFHISVRSLPDASPRAGAVAAAITWVAALVSNAGRIMSAYIGFPSPSNISQ</sequence>
<keyword evidence="3" id="KW-1185">Reference proteome</keyword>
<feature type="chain" id="PRO_5012259268" evidence="1">
    <location>
        <begin position="23"/>
        <end position="83"/>
    </location>
</feature>
<evidence type="ECO:0000313" key="3">
    <source>
        <dbReference type="Proteomes" id="UP000242180"/>
    </source>
</evidence>
<protein>
    <submittedName>
        <fullName evidence="2">Uncharacterized protein</fullName>
    </submittedName>
</protein>
<comment type="caution">
    <text evidence="2">The sequence shown here is derived from an EMBL/GenBank/DDBJ whole genome shotgun (WGS) entry which is preliminary data.</text>
</comment>
<organism evidence="2 3">
    <name type="scientific">Syncephalastrum racemosum</name>
    <name type="common">Filamentous fungus</name>
    <dbReference type="NCBI Taxonomy" id="13706"/>
    <lineage>
        <taxon>Eukaryota</taxon>
        <taxon>Fungi</taxon>
        <taxon>Fungi incertae sedis</taxon>
        <taxon>Mucoromycota</taxon>
        <taxon>Mucoromycotina</taxon>
        <taxon>Mucoromycetes</taxon>
        <taxon>Mucorales</taxon>
        <taxon>Syncephalastraceae</taxon>
        <taxon>Syncephalastrum</taxon>
    </lineage>
</organism>
<evidence type="ECO:0000313" key="2">
    <source>
        <dbReference type="EMBL" id="ORY98919.1"/>
    </source>
</evidence>
<dbReference type="Proteomes" id="UP000242180">
    <property type="component" value="Unassembled WGS sequence"/>
</dbReference>
<reference evidence="2 3" key="1">
    <citation type="submission" date="2016-07" db="EMBL/GenBank/DDBJ databases">
        <title>Pervasive Adenine N6-methylation of Active Genes in Fungi.</title>
        <authorList>
            <consortium name="DOE Joint Genome Institute"/>
            <person name="Mondo S.J."/>
            <person name="Dannebaum R.O."/>
            <person name="Kuo R.C."/>
            <person name="Labutti K."/>
            <person name="Haridas S."/>
            <person name="Kuo A."/>
            <person name="Salamov A."/>
            <person name="Ahrendt S.R."/>
            <person name="Lipzen A."/>
            <person name="Sullivan W."/>
            <person name="Andreopoulos W.B."/>
            <person name="Clum A."/>
            <person name="Lindquist E."/>
            <person name="Daum C."/>
            <person name="Ramamoorthy G.K."/>
            <person name="Gryganskyi A."/>
            <person name="Culley D."/>
            <person name="Magnuson J.K."/>
            <person name="James T.Y."/>
            <person name="O'Malley M.A."/>
            <person name="Stajich J.E."/>
            <person name="Spatafora J.W."/>
            <person name="Visel A."/>
            <person name="Grigoriev I.V."/>
        </authorList>
    </citation>
    <scope>NUCLEOTIDE SEQUENCE [LARGE SCALE GENOMIC DNA]</scope>
    <source>
        <strain evidence="2 3">NRRL 2496</strain>
    </source>
</reference>
<proteinExistence type="predicted"/>
<keyword evidence="1" id="KW-0732">Signal</keyword>
<feature type="signal peptide" evidence="1">
    <location>
        <begin position="1"/>
        <end position="22"/>
    </location>
</feature>
<accession>A0A1X2HIQ3</accession>